<dbReference type="GO" id="GO:0005739">
    <property type="term" value="C:mitochondrion"/>
    <property type="evidence" value="ECO:0007669"/>
    <property type="project" value="UniProtKB-SubCell"/>
</dbReference>
<proteinExistence type="inferred from homology"/>
<organism evidence="8 9">
    <name type="scientific">Malassezia cuniculi</name>
    <dbReference type="NCBI Taxonomy" id="948313"/>
    <lineage>
        <taxon>Eukaryota</taxon>
        <taxon>Fungi</taxon>
        <taxon>Dikarya</taxon>
        <taxon>Basidiomycota</taxon>
        <taxon>Ustilaginomycotina</taxon>
        <taxon>Malasseziomycetes</taxon>
        <taxon>Malasseziales</taxon>
        <taxon>Malasseziaceae</taxon>
        <taxon>Malassezia</taxon>
    </lineage>
</organism>
<protein>
    <recommendedName>
        <fullName evidence="6">Small ribosomal subunit protein mS33</fullName>
    </recommendedName>
</protein>
<evidence type="ECO:0000256" key="2">
    <source>
        <dbReference type="ARBA" id="ARBA00008970"/>
    </source>
</evidence>
<dbReference type="GO" id="GO:1990904">
    <property type="term" value="C:ribonucleoprotein complex"/>
    <property type="evidence" value="ECO:0007669"/>
    <property type="project" value="UniProtKB-KW"/>
</dbReference>
<dbReference type="PANTHER" id="PTHR13362">
    <property type="entry name" value="MITOCHONDRIAL RIBOSOMAL PROTEIN S33"/>
    <property type="match status" value="1"/>
</dbReference>
<comment type="similarity">
    <text evidence="2">Belongs to the mitochondrion-specific ribosomal protein mS33 family.</text>
</comment>
<reference evidence="8" key="1">
    <citation type="submission" date="2023-03" db="EMBL/GenBank/DDBJ databases">
        <title>Mating type loci evolution in Malassezia.</title>
        <authorList>
            <person name="Coelho M.A."/>
        </authorList>
    </citation>
    <scope>NUCLEOTIDE SEQUENCE</scope>
    <source>
        <strain evidence="8">CBS 11721</strain>
    </source>
</reference>
<keyword evidence="4" id="KW-0496">Mitochondrion</keyword>
<dbReference type="AlphaFoldDB" id="A0AAF0J7J2"/>
<evidence type="ECO:0000256" key="7">
    <source>
        <dbReference type="SAM" id="MobiDB-lite"/>
    </source>
</evidence>
<sequence length="106" mass="11898">MLRPPAKSLAALAQLRSKIFGTTYNPEGIRTGAKFLRKPLVGAAMLRYYPPFLKLRSLRTAVPEIGHLLEPSEVQRFADVERKRIMGKGPPKKGEGRRAVMKGRKK</sequence>
<keyword evidence="9" id="KW-1185">Reference proteome</keyword>
<evidence type="ECO:0000256" key="5">
    <source>
        <dbReference type="ARBA" id="ARBA00023274"/>
    </source>
</evidence>
<dbReference type="EMBL" id="CP119879">
    <property type="protein sequence ID" value="WFD35714.1"/>
    <property type="molecule type" value="Genomic_DNA"/>
</dbReference>
<dbReference type="Proteomes" id="UP001219933">
    <property type="component" value="Chromosome 3"/>
</dbReference>
<dbReference type="Pfam" id="PF08293">
    <property type="entry name" value="MRP-S33"/>
    <property type="match status" value="1"/>
</dbReference>
<evidence type="ECO:0000256" key="1">
    <source>
        <dbReference type="ARBA" id="ARBA00004173"/>
    </source>
</evidence>
<accession>A0AAF0J7J2</accession>
<name>A0AAF0J7J2_9BASI</name>
<dbReference type="GO" id="GO:0005840">
    <property type="term" value="C:ribosome"/>
    <property type="evidence" value="ECO:0007669"/>
    <property type="project" value="UniProtKB-KW"/>
</dbReference>
<feature type="region of interest" description="Disordered" evidence="7">
    <location>
        <begin position="85"/>
        <end position="106"/>
    </location>
</feature>
<dbReference type="InterPro" id="IPR013219">
    <property type="entry name" value="Ribosomal_mS33"/>
</dbReference>
<evidence type="ECO:0000256" key="6">
    <source>
        <dbReference type="ARBA" id="ARBA00035132"/>
    </source>
</evidence>
<gene>
    <name evidence="8" type="primary">RSM27</name>
    <name evidence="8" type="ORF">MCUN1_002575</name>
</gene>
<comment type="subcellular location">
    <subcellularLocation>
        <location evidence="1">Mitochondrion</location>
    </subcellularLocation>
</comment>
<evidence type="ECO:0000313" key="9">
    <source>
        <dbReference type="Proteomes" id="UP001219933"/>
    </source>
</evidence>
<evidence type="ECO:0000256" key="3">
    <source>
        <dbReference type="ARBA" id="ARBA00022980"/>
    </source>
</evidence>
<keyword evidence="5" id="KW-0687">Ribonucleoprotein</keyword>
<evidence type="ECO:0000256" key="4">
    <source>
        <dbReference type="ARBA" id="ARBA00023128"/>
    </source>
</evidence>
<keyword evidence="3 8" id="KW-0689">Ribosomal protein</keyword>
<dbReference type="PANTHER" id="PTHR13362:SF2">
    <property type="entry name" value="SMALL RIBOSOMAL SUBUNIT PROTEIN MS33"/>
    <property type="match status" value="1"/>
</dbReference>
<evidence type="ECO:0000313" key="8">
    <source>
        <dbReference type="EMBL" id="WFD35714.1"/>
    </source>
</evidence>